<dbReference type="Proteomes" id="UP000762676">
    <property type="component" value="Unassembled WGS sequence"/>
</dbReference>
<dbReference type="AlphaFoldDB" id="A0AAV4EFS3"/>
<protein>
    <submittedName>
        <fullName evidence="2">Membrane protein</fullName>
    </submittedName>
</protein>
<keyword evidence="3" id="KW-1185">Reference proteome</keyword>
<evidence type="ECO:0000313" key="2">
    <source>
        <dbReference type="EMBL" id="GFR59484.1"/>
    </source>
</evidence>
<accession>A0AAV4EFS3</accession>
<keyword evidence="1" id="KW-0472">Membrane</keyword>
<evidence type="ECO:0000256" key="1">
    <source>
        <dbReference type="SAM" id="Phobius"/>
    </source>
</evidence>
<gene>
    <name evidence="2" type="ORF">ElyMa_001795700</name>
</gene>
<reference evidence="2 3" key="1">
    <citation type="journal article" date="2021" name="Elife">
        <title>Chloroplast acquisition without the gene transfer in kleptoplastic sea slugs, Plakobranchus ocellatus.</title>
        <authorList>
            <person name="Maeda T."/>
            <person name="Takahashi S."/>
            <person name="Yoshida T."/>
            <person name="Shimamura S."/>
            <person name="Takaki Y."/>
            <person name="Nagai Y."/>
            <person name="Toyoda A."/>
            <person name="Suzuki Y."/>
            <person name="Arimoto A."/>
            <person name="Ishii H."/>
            <person name="Satoh N."/>
            <person name="Nishiyama T."/>
            <person name="Hasebe M."/>
            <person name="Maruyama T."/>
            <person name="Minagawa J."/>
            <person name="Obokata J."/>
            <person name="Shigenobu S."/>
        </authorList>
    </citation>
    <scope>NUCLEOTIDE SEQUENCE [LARGE SCALE GENOMIC DNA]</scope>
</reference>
<dbReference type="EMBL" id="BMAT01003641">
    <property type="protein sequence ID" value="GFR59484.1"/>
    <property type="molecule type" value="Genomic_DNA"/>
</dbReference>
<comment type="caution">
    <text evidence="2">The sequence shown here is derived from an EMBL/GenBank/DDBJ whole genome shotgun (WGS) entry which is preliminary data.</text>
</comment>
<keyword evidence="1" id="KW-1133">Transmembrane helix</keyword>
<name>A0AAV4EFS3_9GAST</name>
<sequence>MGVQVKSQRRFFRFAKPCAAWVVLQTSVDYTLTRLPENIAHITTMVAMITPLALLGLAIVNVATGWGIRRYEKAPPPLRLNKALLQTSLA</sequence>
<organism evidence="2 3">
    <name type="scientific">Elysia marginata</name>
    <dbReference type="NCBI Taxonomy" id="1093978"/>
    <lineage>
        <taxon>Eukaryota</taxon>
        <taxon>Metazoa</taxon>
        <taxon>Spiralia</taxon>
        <taxon>Lophotrochozoa</taxon>
        <taxon>Mollusca</taxon>
        <taxon>Gastropoda</taxon>
        <taxon>Heterobranchia</taxon>
        <taxon>Euthyneura</taxon>
        <taxon>Panpulmonata</taxon>
        <taxon>Sacoglossa</taxon>
        <taxon>Placobranchoidea</taxon>
        <taxon>Plakobranchidae</taxon>
        <taxon>Elysia</taxon>
    </lineage>
</organism>
<evidence type="ECO:0000313" key="3">
    <source>
        <dbReference type="Proteomes" id="UP000762676"/>
    </source>
</evidence>
<keyword evidence="1" id="KW-0812">Transmembrane</keyword>
<proteinExistence type="predicted"/>
<feature type="transmembrane region" description="Helical" evidence="1">
    <location>
        <begin position="39"/>
        <end position="63"/>
    </location>
</feature>